<evidence type="ECO:0000259" key="6">
    <source>
        <dbReference type="Pfam" id="PF03976"/>
    </source>
</evidence>
<evidence type="ECO:0000256" key="2">
    <source>
        <dbReference type="ARBA" id="ARBA00022679"/>
    </source>
</evidence>
<dbReference type="InterPro" id="IPR027417">
    <property type="entry name" value="P-loop_NTPase"/>
</dbReference>
<accession>A0A4Y9R445</accession>
<evidence type="ECO:0000256" key="3">
    <source>
        <dbReference type="ARBA" id="ARBA00022777"/>
    </source>
</evidence>
<dbReference type="PIRSF" id="PIRSF028756">
    <property type="entry name" value="PPK2_prd"/>
    <property type="match status" value="1"/>
</dbReference>
<keyword evidence="8" id="KW-1185">Reference proteome</keyword>
<evidence type="ECO:0000313" key="8">
    <source>
        <dbReference type="Proteomes" id="UP000298127"/>
    </source>
</evidence>
<sequence length="298" mass="34279">MSRMTTSDPETSDPETSDPALSLSVPKDAAWQHQYPYSEKMSRREYEKQKRRLQIELLKLQAWVKDTDQKIVILFEGRDAAGKGGSIKRFTEHLNPRGARVVALAVPTERERRQWYFQRYVEHLPTGGEIVLFDRSWYNRAGVEHVMGYCSPQEYAEFIRSTPEFERMLVLSEVSLIKFWFSVGREEQRVRFASRSDDAVKQWKLSPTDLASLDKWDDYSEAKEAMFAATDTPHAPWTVVKSNDKKRARIEAMRWVLSRFDYPGKDADIVGVPDPLVIGSPSVVYDEGETPIAPPEVA</sequence>
<name>A0A4Y9R445_9MICO</name>
<dbReference type="InterPro" id="IPR022486">
    <property type="entry name" value="PPK2_PA0141"/>
</dbReference>
<feature type="region of interest" description="Disordered" evidence="5">
    <location>
        <begin position="1"/>
        <end position="27"/>
    </location>
</feature>
<dbReference type="NCBIfam" id="TIGR03707">
    <property type="entry name" value="PPK2_P_aer"/>
    <property type="match status" value="1"/>
</dbReference>
<dbReference type="EC" id="2.7.4.-" evidence="4"/>
<evidence type="ECO:0000313" key="7">
    <source>
        <dbReference type="EMBL" id="TFV99364.1"/>
    </source>
</evidence>
<evidence type="ECO:0000256" key="1">
    <source>
        <dbReference type="ARBA" id="ARBA00009924"/>
    </source>
</evidence>
<dbReference type="InterPro" id="IPR022488">
    <property type="entry name" value="PPK2-related"/>
</dbReference>
<dbReference type="RefSeq" id="WP_135119904.1">
    <property type="nucleotide sequence ID" value="NZ_SPQZ01000002.1"/>
</dbReference>
<protein>
    <recommendedName>
        <fullName evidence="4">ADP/GDP-polyphosphate phosphotransferase</fullName>
        <ecNumber evidence="4">2.7.4.-</ecNumber>
    </recommendedName>
    <alternativeName>
        <fullName evidence="4">Polyphosphate kinase PPK2</fullName>
    </alternativeName>
</protein>
<comment type="caution">
    <text evidence="7">The sequence shown here is derived from an EMBL/GenBank/DDBJ whole genome shotgun (WGS) entry which is preliminary data.</text>
</comment>
<keyword evidence="3 4" id="KW-0418">Kinase</keyword>
<dbReference type="EMBL" id="SPQZ01000002">
    <property type="protein sequence ID" value="TFV99364.1"/>
    <property type="molecule type" value="Genomic_DNA"/>
</dbReference>
<comment type="similarity">
    <text evidence="1 4">Belongs to the polyphosphate kinase 2 (PPK2) family. Class I subfamily.</text>
</comment>
<comment type="function">
    <text evidence="4">Uses inorganic polyphosphate (polyP) as a donor to convert GDP to GTP or ADP to ATP.</text>
</comment>
<dbReference type="GO" id="GO:0006793">
    <property type="term" value="P:phosphorus metabolic process"/>
    <property type="evidence" value="ECO:0007669"/>
    <property type="project" value="InterPro"/>
</dbReference>
<dbReference type="Gene3D" id="3.40.50.300">
    <property type="entry name" value="P-loop containing nucleotide triphosphate hydrolases"/>
    <property type="match status" value="1"/>
</dbReference>
<dbReference type="Pfam" id="PF03976">
    <property type="entry name" value="PPK2"/>
    <property type="match status" value="1"/>
</dbReference>
<dbReference type="PANTHER" id="PTHR34383">
    <property type="entry name" value="POLYPHOSPHATE:AMP PHOSPHOTRANSFERASE-RELATED"/>
    <property type="match status" value="1"/>
</dbReference>
<feature type="domain" description="Polyphosphate kinase-2-related" evidence="6">
    <location>
        <begin position="41"/>
        <end position="265"/>
    </location>
</feature>
<reference evidence="7 8" key="1">
    <citation type="journal article" date="2018" name="J. Microbiol.">
        <title>Leifsonia flava sp. nov., a novel actinobacterium isolated from the rhizosphere of Aquilegia viridiflora.</title>
        <authorList>
            <person name="Cai Y."/>
            <person name="Tao W.Z."/>
            <person name="Ma Y.J."/>
            <person name="Cheng J."/>
            <person name="Zhang M.Y."/>
            <person name="Zhang Y.X."/>
        </authorList>
    </citation>
    <scope>NUCLEOTIDE SEQUENCE [LARGE SCALE GENOMIC DNA]</scope>
    <source>
        <strain evidence="7 8">SYP-B2174</strain>
    </source>
</reference>
<dbReference type="PANTHER" id="PTHR34383:SF1">
    <property type="entry name" value="ADP-POLYPHOSPHATE PHOSPHOTRANSFERASE"/>
    <property type="match status" value="1"/>
</dbReference>
<dbReference type="AlphaFoldDB" id="A0A4Y9R445"/>
<evidence type="ECO:0000256" key="5">
    <source>
        <dbReference type="SAM" id="MobiDB-lite"/>
    </source>
</evidence>
<dbReference type="SUPFAM" id="SSF52540">
    <property type="entry name" value="P-loop containing nucleoside triphosphate hydrolases"/>
    <property type="match status" value="1"/>
</dbReference>
<gene>
    <name evidence="7" type="primary">ppk2</name>
    <name evidence="7" type="ORF">E4M00_07740</name>
</gene>
<dbReference type="InterPro" id="IPR016898">
    <property type="entry name" value="Polyphosphate_phosphotransfera"/>
</dbReference>
<dbReference type="Proteomes" id="UP000298127">
    <property type="component" value="Unassembled WGS sequence"/>
</dbReference>
<keyword evidence="2 4" id="KW-0808">Transferase</keyword>
<proteinExistence type="inferred from homology"/>
<dbReference type="GO" id="GO:0008976">
    <property type="term" value="F:polyphosphate kinase activity"/>
    <property type="evidence" value="ECO:0007669"/>
    <property type="project" value="UniProtKB-UniRule"/>
</dbReference>
<evidence type="ECO:0000256" key="4">
    <source>
        <dbReference type="RuleBase" id="RU369062"/>
    </source>
</evidence>
<organism evidence="7 8">
    <name type="scientific">Orlajensenia leifsoniae</name>
    <dbReference type="NCBI Taxonomy" id="2561933"/>
    <lineage>
        <taxon>Bacteria</taxon>
        <taxon>Bacillati</taxon>
        <taxon>Actinomycetota</taxon>
        <taxon>Actinomycetes</taxon>
        <taxon>Micrococcales</taxon>
        <taxon>Microbacteriaceae</taxon>
        <taxon>Orlajensenia</taxon>
    </lineage>
</organism>
<comment type="subunit">
    <text evidence="4">Homotetramer.</text>
</comment>